<dbReference type="GO" id="GO:0006281">
    <property type="term" value="P:DNA repair"/>
    <property type="evidence" value="ECO:0007669"/>
    <property type="project" value="TreeGrafter"/>
</dbReference>
<dbReference type="EC" id="3.1.3.18" evidence="4"/>
<evidence type="ECO:0000256" key="2">
    <source>
        <dbReference type="ARBA" id="ARBA00004818"/>
    </source>
</evidence>
<dbReference type="SUPFAM" id="SSF56784">
    <property type="entry name" value="HAD-like"/>
    <property type="match status" value="1"/>
</dbReference>
<dbReference type="PANTHER" id="PTHR43434">
    <property type="entry name" value="PHOSPHOGLYCOLATE PHOSPHATASE"/>
    <property type="match status" value="1"/>
</dbReference>
<comment type="pathway">
    <text evidence="2">Organic acid metabolism; glycolate biosynthesis; glycolate from 2-phosphoglycolate: step 1/1.</text>
</comment>
<dbReference type="GeneID" id="99727315"/>
<comment type="function">
    <text evidence="10">Specifically catalyzes the dephosphorylation of 2-phosphoglycolate. Is involved in the dissimilation of the intracellular 2-phosphoglycolate formed during the DNA repair of 3'-phosphoglycolate ends, a major class of DNA lesions induced by oxidative stress.</text>
</comment>
<sequence length="226" mass="24844">MNQMTYQGLVLFDFDGTLADSAPDLAEAANKQRRRRGLEDLPYEALRPVASQGAPGLLRVALGLERSDTEFEPTRQQFLADYAACMTERTDLFPGIPELLGNLEGHGLGWGIVTNKVERLALPIIEYLDLMRRSAATVCGDTCAYAKPHPEPVAHAIRLAGYQAADTIYVGDDERDIIAGREAGTRTIAVGFGYCDPAQARNWGADLYVGHPDELWDAVLELLPRR</sequence>
<evidence type="ECO:0000256" key="3">
    <source>
        <dbReference type="ARBA" id="ARBA00011233"/>
    </source>
</evidence>
<evidence type="ECO:0000313" key="12">
    <source>
        <dbReference type="Proteomes" id="UP000292039"/>
    </source>
</evidence>
<accession>A0A4Q7MXZ4</accession>
<dbReference type="InterPro" id="IPR041492">
    <property type="entry name" value="HAD_2"/>
</dbReference>
<evidence type="ECO:0000256" key="8">
    <source>
        <dbReference type="ARBA" id="ARBA00022842"/>
    </source>
</evidence>
<dbReference type="InterPro" id="IPR006439">
    <property type="entry name" value="HAD-SF_hydro_IA"/>
</dbReference>
<comment type="catalytic activity">
    <reaction evidence="1">
        <text>2-phosphoglycolate + H2O = glycolate + phosphate</text>
        <dbReference type="Rhea" id="RHEA:14369"/>
        <dbReference type="ChEBI" id="CHEBI:15377"/>
        <dbReference type="ChEBI" id="CHEBI:29805"/>
        <dbReference type="ChEBI" id="CHEBI:43474"/>
        <dbReference type="ChEBI" id="CHEBI:58033"/>
        <dbReference type="EC" id="3.1.3.18"/>
    </reaction>
</comment>
<dbReference type="Pfam" id="PF13419">
    <property type="entry name" value="HAD_2"/>
    <property type="match status" value="1"/>
</dbReference>
<dbReference type="EMBL" id="SGWZ01000001">
    <property type="protein sequence ID" value="RZS73982.1"/>
    <property type="molecule type" value="Genomic_DNA"/>
</dbReference>
<comment type="subunit">
    <text evidence="3">Homotrimer.</text>
</comment>
<dbReference type="Proteomes" id="UP000292039">
    <property type="component" value="Unassembled WGS sequence"/>
</dbReference>
<evidence type="ECO:0000256" key="5">
    <source>
        <dbReference type="ARBA" id="ARBA00022567"/>
    </source>
</evidence>
<evidence type="ECO:0000256" key="1">
    <source>
        <dbReference type="ARBA" id="ARBA00000830"/>
    </source>
</evidence>
<evidence type="ECO:0000256" key="6">
    <source>
        <dbReference type="ARBA" id="ARBA00022723"/>
    </source>
</evidence>
<keyword evidence="9" id="KW-0119">Carbohydrate metabolism</keyword>
<comment type="caution">
    <text evidence="11">The sequence shown here is derived from an EMBL/GenBank/DDBJ whole genome shotgun (WGS) entry which is preliminary data.</text>
</comment>
<dbReference type="SFLD" id="SFLDG01129">
    <property type="entry name" value="C1.5:_HAD__Beta-PGM__Phosphata"/>
    <property type="match status" value="1"/>
</dbReference>
<dbReference type="Gene3D" id="3.40.50.1000">
    <property type="entry name" value="HAD superfamily/HAD-like"/>
    <property type="match status" value="1"/>
</dbReference>
<dbReference type="AlphaFoldDB" id="A0A4Q7MXZ4"/>
<organism evidence="11 12">
    <name type="scientific">Kerstersia gyiorum</name>
    <dbReference type="NCBI Taxonomy" id="206506"/>
    <lineage>
        <taxon>Bacteria</taxon>
        <taxon>Pseudomonadati</taxon>
        <taxon>Pseudomonadota</taxon>
        <taxon>Betaproteobacteria</taxon>
        <taxon>Burkholderiales</taxon>
        <taxon>Alcaligenaceae</taxon>
        <taxon>Kerstersia</taxon>
    </lineage>
</organism>
<reference evidence="11 12" key="1">
    <citation type="submission" date="2019-02" db="EMBL/GenBank/DDBJ databases">
        <title>Genomic Encyclopedia of Type Strains, Phase IV (KMG-IV): sequencing the most valuable type-strain genomes for metagenomic binning, comparative biology and taxonomic classification.</title>
        <authorList>
            <person name="Goeker M."/>
        </authorList>
    </citation>
    <scope>NUCLEOTIDE SEQUENCE [LARGE SCALE GENOMIC DNA]</scope>
    <source>
        <strain evidence="11 12">DSM 16618</strain>
    </source>
</reference>
<gene>
    <name evidence="11" type="ORF">EV679_1192</name>
</gene>
<dbReference type="GO" id="GO:0008967">
    <property type="term" value="F:phosphoglycolate phosphatase activity"/>
    <property type="evidence" value="ECO:0007669"/>
    <property type="project" value="UniProtKB-EC"/>
</dbReference>
<dbReference type="NCBIfam" id="TIGR01549">
    <property type="entry name" value="HAD-SF-IA-v1"/>
    <property type="match status" value="1"/>
</dbReference>
<evidence type="ECO:0000256" key="10">
    <source>
        <dbReference type="ARBA" id="ARBA00059247"/>
    </source>
</evidence>
<dbReference type="GO" id="GO:0019253">
    <property type="term" value="P:reductive pentose-phosphate cycle"/>
    <property type="evidence" value="ECO:0007669"/>
    <property type="project" value="UniProtKB-KW"/>
</dbReference>
<name>A0A4Q7MXZ4_9BURK</name>
<protein>
    <recommendedName>
        <fullName evidence="4">phosphoglycolate phosphatase</fullName>
        <ecNumber evidence="4">3.1.3.18</ecNumber>
    </recommendedName>
</protein>
<proteinExistence type="predicted"/>
<evidence type="ECO:0000256" key="7">
    <source>
        <dbReference type="ARBA" id="ARBA00022801"/>
    </source>
</evidence>
<dbReference type="FunFam" id="3.40.50.1000:FF:000022">
    <property type="entry name" value="Phosphoglycolate phosphatase"/>
    <property type="match status" value="1"/>
</dbReference>
<dbReference type="InterPro" id="IPR050155">
    <property type="entry name" value="HAD-like_hydrolase_sf"/>
</dbReference>
<dbReference type="Gene3D" id="1.10.150.240">
    <property type="entry name" value="Putative phosphatase, domain 2"/>
    <property type="match status" value="1"/>
</dbReference>
<evidence type="ECO:0000256" key="4">
    <source>
        <dbReference type="ARBA" id="ARBA00013078"/>
    </source>
</evidence>
<evidence type="ECO:0000256" key="9">
    <source>
        <dbReference type="ARBA" id="ARBA00023277"/>
    </source>
</evidence>
<dbReference type="RefSeq" id="WP_238591267.1">
    <property type="nucleotide sequence ID" value="NZ_CBCSEB010000007.1"/>
</dbReference>
<dbReference type="GO" id="GO:0046872">
    <property type="term" value="F:metal ion binding"/>
    <property type="evidence" value="ECO:0007669"/>
    <property type="project" value="UniProtKB-KW"/>
</dbReference>
<dbReference type="InterPro" id="IPR036412">
    <property type="entry name" value="HAD-like_sf"/>
</dbReference>
<dbReference type="GO" id="GO:0005829">
    <property type="term" value="C:cytosol"/>
    <property type="evidence" value="ECO:0007669"/>
    <property type="project" value="TreeGrafter"/>
</dbReference>
<dbReference type="InterPro" id="IPR023198">
    <property type="entry name" value="PGP-like_dom2"/>
</dbReference>
<dbReference type="PANTHER" id="PTHR43434:SF23">
    <property type="entry name" value="PHOSPHOGLYCOLATE PHOSPHATASE"/>
    <property type="match status" value="1"/>
</dbReference>
<keyword evidence="7" id="KW-0378">Hydrolase</keyword>
<keyword evidence="8" id="KW-0460">Magnesium</keyword>
<keyword evidence="6" id="KW-0479">Metal-binding</keyword>
<dbReference type="InterPro" id="IPR023214">
    <property type="entry name" value="HAD_sf"/>
</dbReference>
<dbReference type="SFLD" id="SFLDS00003">
    <property type="entry name" value="Haloacid_Dehalogenase"/>
    <property type="match status" value="1"/>
</dbReference>
<keyword evidence="5" id="KW-0113">Calvin cycle</keyword>
<evidence type="ECO:0000313" key="11">
    <source>
        <dbReference type="EMBL" id="RZS73982.1"/>
    </source>
</evidence>